<dbReference type="GO" id="GO:0045505">
    <property type="term" value="F:dynein intermediate chain binding"/>
    <property type="evidence" value="ECO:0007669"/>
    <property type="project" value="InterPro"/>
</dbReference>
<feature type="non-terminal residue" evidence="3">
    <location>
        <position position="87"/>
    </location>
</feature>
<organism evidence="3 4">
    <name type="scientific">Rotaria magnacalcarata</name>
    <dbReference type="NCBI Taxonomy" id="392030"/>
    <lineage>
        <taxon>Eukaryota</taxon>
        <taxon>Metazoa</taxon>
        <taxon>Spiralia</taxon>
        <taxon>Gnathifera</taxon>
        <taxon>Rotifera</taxon>
        <taxon>Eurotatoria</taxon>
        <taxon>Bdelloidea</taxon>
        <taxon>Philodinida</taxon>
        <taxon>Philodinidae</taxon>
        <taxon>Rotaria</taxon>
    </lineage>
</organism>
<dbReference type="Pfam" id="PF08385">
    <property type="entry name" value="DHC_N1"/>
    <property type="match status" value="1"/>
</dbReference>
<dbReference type="InterPro" id="IPR013594">
    <property type="entry name" value="Dynein_heavy_tail"/>
</dbReference>
<gene>
    <name evidence="3" type="ORF">GIL414_LOCUS32854</name>
</gene>
<dbReference type="Proteomes" id="UP000681720">
    <property type="component" value="Unassembled WGS sequence"/>
</dbReference>
<comment type="similarity">
    <text evidence="1">Belongs to the dynein heavy chain family.</text>
</comment>
<comment type="caution">
    <text evidence="3">The sequence shown here is derived from an EMBL/GenBank/DDBJ whole genome shotgun (WGS) entry which is preliminary data.</text>
</comment>
<dbReference type="EMBL" id="CAJOBJ010071108">
    <property type="protein sequence ID" value="CAF4460578.1"/>
    <property type="molecule type" value="Genomic_DNA"/>
</dbReference>
<dbReference type="PANTHER" id="PTHR46532">
    <property type="entry name" value="MALE FERTILITY FACTOR KL5"/>
    <property type="match status" value="1"/>
</dbReference>
<protein>
    <recommendedName>
        <fullName evidence="2">Dynein heavy chain tail domain-containing protein</fullName>
    </recommendedName>
</protein>
<accession>A0A8S2WTV7</accession>
<dbReference type="GO" id="GO:0007018">
    <property type="term" value="P:microtubule-based movement"/>
    <property type="evidence" value="ECO:0007669"/>
    <property type="project" value="InterPro"/>
</dbReference>
<feature type="non-terminal residue" evidence="3">
    <location>
        <position position="1"/>
    </location>
</feature>
<evidence type="ECO:0000313" key="3">
    <source>
        <dbReference type="EMBL" id="CAF4460578.1"/>
    </source>
</evidence>
<dbReference type="GO" id="GO:0051959">
    <property type="term" value="F:dynein light intermediate chain binding"/>
    <property type="evidence" value="ECO:0007669"/>
    <property type="project" value="InterPro"/>
</dbReference>
<evidence type="ECO:0000313" key="4">
    <source>
        <dbReference type="Proteomes" id="UP000681720"/>
    </source>
</evidence>
<evidence type="ECO:0000259" key="2">
    <source>
        <dbReference type="Pfam" id="PF08385"/>
    </source>
</evidence>
<sequence>NLPPTAGRIIWARQLYQRISVPIKLLQDKMDLSRTEDGKVLIRNFNKIAEALLQYEVLFYRNWERSIDLVKKGMEATIYIRHPETKV</sequence>
<dbReference type="AlphaFoldDB" id="A0A8S2WTV7"/>
<dbReference type="GO" id="GO:0005858">
    <property type="term" value="C:axonemal dynein complex"/>
    <property type="evidence" value="ECO:0007669"/>
    <property type="project" value="TreeGrafter"/>
</dbReference>
<name>A0A8S2WTV7_9BILA</name>
<feature type="domain" description="Dynein heavy chain tail" evidence="2">
    <location>
        <begin position="1"/>
        <end position="85"/>
    </location>
</feature>
<dbReference type="PANTHER" id="PTHR46532:SF4">
    <property type="entry name" value="AAA+ ATPASE DOMAIN-CONTAINING PROTEIN"/>
    <property type="match status" value="1"/>
</dbReference>
<evidence type="ECO:0000256" key="1">
    <source>
        <dbReference type="ARBA" id="ARBA00008887"/>
    </source>
</evidence>
<proteinExistence type="inferred from homology"/>
<reference evidence="3" key="1">
    <citation type="submission" date="2021-02" db="EMBL/GenBank/DDBJ databases">
        <authorList>
            <person name="Nowell W R."/>
        </authorList>
    </citation>
    <scope>NUCLEOTIDE SEQUENCE</scope>
</reference>
<dbReference type="InterPro" id="IPR026983">
    <property type="entry name" value="DHC"/>
</dbReference>